<name>A0A4D6HBG5_9EURY</name>
<feature type="coiled-coil region" evidence="1">
    <location>
        <begin position="637"/>
        <end position="671"/>
    </location>
</feature>
<dbReference type="CDD" id="cd14686">
    <property type="entry name" value="bZIP"/>
    <property type="match status" value="1"/>
</dbReference>
<dbReference type="InterPro" id="IPR030392">
    <property type="entry name" value="S74_ICA"/>
</dbReference>
<proteinExistence type="predicted"/>
<dbReference type="InterPro" id="IPR011049">
    <property type="entry name" value="Serralysin-like_metalloprot_C"/>
</dbReference>
<dbReference type="Pfam" id="PF13884">
    <property type="entry name" value="Peptidase_S74"/>
    <property type="match status" value="1"/>
</dbReference>
<dbReference type="PROSITE" id="PS51688">
    <property type="entry name" value="ICA"/>
    <property type="match status" value="1"/>
</dbReference>
<reference evidence="3 4" key="1">
    <citation type="journal article" date="2019" name="Nat. Commun.">
        <title>A new type of DNA phosphorothioation-based antiviral system in archaea.</title>
        <authorList>
            <person name="Xiong L."/>
            <person name="Liu S."/>
            <person name="Chen S."/>
            <person name="Xiao Y."/>
            <person name="Zhu B."/>
            <person name="Gao Y."/>
            <person name="Zhang Y."/>
            <person name="Chen B."/>
            <person name="Luo J."/>
            <person name="Deng Z."/>
            <person name="Chen X."/>
            <person name="Wang L."/>
            <person name="Chen S."/>
        </authorList>
    </citation>
    <scope>NUCLEOTIDE SEQUENCE [LARGE SCALE GENOMIC DNA]</scope>
    <source>
        <strain evidence="3 4">CBA1105</strain>
    </source>
</reference>
<dbReference type="Proteomes" id="UP000296706">
    <property type="component" value="Chromosome"/>
</dbReference>
<keyword evidence="4" id="KW-1185">Reference proteome</keyword>
<dbReference type="GeneID" id="39847428"/>
<gene>
    <name evidence="3" type="ORF">DV733_06150</name>
</gene>
<dbReference type="STRING" id="1457250.GCA_000755225_00258"/>
<sequence length="678" mass="67617">MSEAPDSENVDSTEATESLATMAVVSNYKVLGQFTDYQGAGVLGRNDAGSGTPIGVQGAVPNSSSGYGLATPDDMRLAGILDTDETDFRVQAGTTSTKEGQNVILGHASNHVADAVVGATIGGGGWDDGAVAFTNEVYDNYNTIAGGQRNVTGSPNDDDPTTSEYATIGGGYNNEAAGEASTVAGGDKNQASGYAATIAGGSNNSIHSMATEATIGGGGSNSAERGRATVAGGGGNAARGEKSTIGGGFGNEATLTAATVGGGDSNRAYAQYATVGGGQNNEGSGKNATVSGGDSNLAFGEWSVVGGGQYNDVMASHATIAGGGSTDGTDATGNAVYDDYGTVGGGGNNQAGMDDSTSNAIYAVVGGGQDNTASAARTTVGGGEANTASAQHATVSGGTSNSVTAAKGTVAGGEKNQVQETQAVVVGGVENIASGTQSVVAGGFDNEIKSGALQAAVGGGYFNIADGDRATIPGGRGNKATGKVSFAAGYRAQAVDDGAFVWADDQGATNFSSSGQVGTSDPTGANTFSARAYGGVRFATGSSKVTYISSGSTGWSTSSSRAVKTNVSPFEPDAALSGVEEMDVCTWEYEDEDGEGAGVTHVGPMAEDFHEAFEADLGDSDEHINSINADGLAFAAIQGLSERLERKEERIDELEAENEQLRERLEEIEAHVGLDNGT</sequence>
<feature type="domain" description="Peptidase S74" evidence="2">
    <location>
        <begin position="559"/>
        <end position="658"/>
    </location>
</feature>
<dbReference type="AlphaFoldDB" id="A0A4D6HBG5"/>
<protein>
    <recommendedName>
        <fullName evidence="2">Peptidase S74 domain-containing protein</fullName>
    </recommendedName>
</protein>
<dbReference type="OrthoDB" id="243791at2157"/>
<dbReference type="RefSeq" id="WP_049995591.1">
    <property type="nucleotide sequence ID" value="NZ_CP031310.1"/>
</dbReference>
<dbReference type="KEGG" id="hsn:DV733_06150"/>
<organism evidence="3 4">
    <name type="scientific">Halapricum salinum</name>
    <dbReference type="NCBI Taxonomy" id="1457250"/>
    <lineage>
        <taxon>Archaea</taxon>
        <taxon>Methanobacteriati</taxon>
        <taxon>Methanobacteriota</taxon>
        <taxon>Stenosarchaea group</taxon>
        <taxon>Halobacteria</taxon>
        <taxon>Halobacteriales</taxon>
        <taxon>Haloarculaceae</taxon>
        <taxon>Halapricum</taxon>
    </lineage>
</organism>
<evidence type="ECO:0000313" key="3">
    <source>
        <dbReference type="EMBL" id="QCC50851.1"/>
    </source>
</evidence>
<evidence type="ECO:0000313" key="4">
    <source>
        <dbReference type="Proteomes" id="UP000296706"/>
    </source>
</evidence>
<evidence type="ECO:0000259" key="2">
    <source>
        <dbReference type="PROSITE" id="PS51688"/>
    </source>
</evidence>
<keyword evidence="1" id="KW-0175">Coiled coil</keyword>
<dbReference type="Gene3D" id="2.150.10.10">
    <property type="entry name" value="Serralysin-like metalloprotease, C-terminal"/>
    <property type="match status" value="2"/>
</dbReference>
<evidence type="ECO:0000256" key="1">
    <source>
        <dbReference type="SAM" id="Coils"/>
    </source>
</evidence>
<dbReference type="EMBL" id="CP031310">
    <property type="protein sequence ID" value="QCC50851.1"/>
    <property type="molecule type" value="Genomic_DNA"/>
</dbReference>
<accession>A0A4D6HBG5</accession>